<gene>
    <name evidence="5" type="ORF">GM661_16380</name>
</gene>
<dbReference type="InterPro" id="IPR046335">
    <property type="entry name" value="LacI/GalR-like_sensor"/>
</dbReference>
<protein>
    <submittedName>
        <fullName evidence="5">Substrate-binding domain-containing protein</fullName>
    </submittedName>
</protein>
<evidence type="ECO:0000256" key="3">
    <source>
        <dbReference type="ARBA" id="ARBA00023163"/>
    </source>
</evidence>
<evidence type="ECO:0000313" key="5">
    <source>
        <dbReference type="EMBL" id="QTL99422.1"/>
    </source>
</evidence>
<dbReference type="EMBL" id="CP046640">
    <property type="protein sequence ID" value="QTL99422.1"/>
    <property type="molecule type" value="Genomic_DNA"/>
</dbReference>
<dbReference type="AlphaFoldDB" id="A0A8A7KNK8"/>
<dbReference type="PANTHER" id="PTHR30146">
    <property type="entry name" value="LACI-RELATED TRANSCRIPTIONAL REPRESSOR"/>
    <property type="match status" value="1"/>
</dbReference>
<reference evidence="5" key="1">
    <citation type="submission" date="2019-12" db="EMBL/GenBank/DDBJ databases">
        <authorList>
            <person name="zhang j."/>
            <person name="sun C.M."/>
        </authorList>
    </citation>
    <scope>NUCLEOTIDE SEQUENCE</scope>
    <source>
        <strain evidence="5">NS-1</strain>
    </source>
</reference>
<keyword evidence="2" id="KW-0238">DNA-binding</keyword>
<dbReference type="RefSeq" id="WP_230867771.1">
    <property type="nucleotide sequence ID" value="NZ_CP046640.1"/>
</dbReference>
<keyword evidence="3" id="KW-0804">Transcription</keyword>
<dbReference type="PROSITE" id="PS50932">
    <property type="entry name" value="HTH_LACI_2"/>
    <property type="match status" value="1"/>
</dbReference>
<accession>A0A8A7KNK8</accession>
<dbReference type="KEGG" id="ifn:GM661_16380"/>
<dbReference type="Pfam" id="PF13377">
    <property type="entry name" value="Peripla_BP_3"/>
    <property type="match status" value="1"/>
</dbReference>
<name>A0A8A7KNK8_9FIRM</name>
<dbReference type="Pfam" id="PF00356">
    <property type="entry name" value="LacI"/>
    <property type="match status" value="1"/>
</dbReference>
<dbReference type="SUPFAM" id="SSF53822">
    <property type="entry name" value="Periplasmic binding protein-like I"/>
    <property type="match status" value="1"/>
</dbReference>
<dbReference type="Proteomes" id="UP000665020">
    <property type="component" value="Chromosome"/>
</dbReference>
<sequence length="331" mass="36519">MGNKTMEDIAKEARVSKSTVSRALGDDPRVNENTRKRIKKLAKKMNYQPHKAAQALANKNTNVIGVVFPKIPRSIADPFFLEFLQGIGEVAVINGYSLTLFNDNSDYGKLEKIFHKHNVDGIILTEPRTNDLRVTYLKKEGLPFVFLGNPMGDQDAYWVETDNRSGAYQAVDYLIKAGHKRIATITGPMGLVAGKYRLQGYKDALLDKGLAVNSDFIINADFTQEGAYRAAKKLLLSKDFTAIFAANDLMALGAIKALKEQGLTIPGDIAIMGYDGIQIGEYIDPPLTTISQPGKKMGEIATELLLKLIQGEYISENHILLSPELIVRDSV</sequence>
<dbReference type="PROSITE" id="PS00356">
    <property type="entry name" value="HTH_LACI_1"/>
    <property type="match status" value="1"/>
</dbReference>
<evidence type="ECO:0000256" key="1">
    <source>
        <dbReference type="ARBA" id="ARBA00023015"/>
    </source>
</evidence>
<dbReference type="GO" id="GO:0003700">
    <property type="term" value="F:DNA-binding transcription factor activity"/>
    <property type="evidence" value="ECO:0007669"/>
    <property type="project" value="TreeGrafter"/>
</dbReference>
<dbReference type="InterPro" id="IPR000843">
    <property type="entry name" value="HTH_LacI"/>
</dbReference>
<dbReference type="Gene3D" id="1.10.260.40">
    <property type="entry name" value="lambda repressor-like DNA-binding domains"/>
    <property type="match status" value="1"/>
</dbReference>
<evidence type="ECO:0000313" key="6">
    <source>
        <dbReference type="Proteomes" id="UP000665020"/>
    </source>
</evidence>
<dbReference type="InterPro" id="IPR010982">
    <property type="entry name" value="Lambda_DNA-bd_dom_sf"/>
</dbReference>
<organism evidence="5 6">
    <name type="scientific">Iocasia fonsfrigidae</name>
    <dbReference type="NCBI Taxonomy" id="2682810"/>
    <lineage>
        <taxon>Bacteria</taxon>
        <taxon>Bacillati</taxon>
        <taxon>Bacillota</taxon>
        <taxon>Clostridia</taxon>
        <taxon>Halanaerobiales</taxon>
        <taxon>Halanaerobiaceae</taxon>
        <taxon>Iocasia</taxon>
    </lineage>
</organism>
<keyword evidence="6" id="KW-1185">Reference proteome</keyword>
<keyword evidence="1" id="KW-0805">Transcription regulation</keyword>
<dbReference type="CDD" id="cd06267">
    <property type="entry name" value="PBP1_LacI_sugar_binding-like"/>
    <property type="match status" value="1"/>
</dbReference>
<dbReference type="SUPFAM" id="SSF47413">
    <property type="entry name" value="lambda repressor-like DNA-binding domains"/>
    <property type="match status" value="1"/>
</dbReference>
<proteinExistence type="predicted"/>
<dbReference type="SMART" id="SM00354">
    <property type="entry name" value="HTH_LACI"/>
    <property type="match status" value="1"/>
</dbReference>
<evidence type="ECO:0000256" key="2">
    <source>
        <dbReference type="ARBA" id="ARBA00023125"/>
    </source>
</evidence>
<dbReference type="GO" id="GO:0000976">
    <property type="term" value="F:transcription cis-regulatory region binding"/>
    <property type="evidence" value="ECO:0007669"/>
    <property type="project" value="TreeGrafter"/>
</dbReference>
<feature type="domain" description="HTH lacI-type" evidence="4">
    <location>
        <begin position="4"/>
        <end position="58"/>
    </location>
</feature>
<evidence type="ECO:0000259" key="4">
    <source>
        <dbReference type="PROSITE" id="PS50932"/>
    </source>
</evidence>
<dbReference type="PANTHER" id="PTHR30146:SF109">
    <property type="entry name" value="HTH-TYPE TRANSCRIPTIONAL REGULATOR GALS"/>
    <property type="match status" value="1"/>
</dbReference>
<dbReference type="InterPro" id="IPR028082">
    <property type="entry name" value="Peripla_BP_I"/>
</dbReference>
<dbReference type="CDD" id="cd01392">
    <property type="entry name" value="HTH_LacI"/>
    <property type="match status" value="1"/>
</dbReference>
<dbReference type="Gene3D" id="3.40.50.2300">
    <property type="match status" value="2"/>
</dbReference>